<dbReference type="InterPro" id="IPR013785">
    <property type="entry name" value="Aldolase_TIM"/>
</dbReference>
<dbReference type="NCBIfam" id="TIGR00674">
    <property type="entry name" value="dapA"/>
    <property type="match status" value="1"/>
</dbReference>
<evidence type="ECO:0000313" key="11">
    <source>
        <dbReference type="EMBL" id="CAB4756872.1"/>
    </source>
</evidence>
<dbReference type="PROSITE" id="PS00665">
    <property type="entry name" value="DHDPS_1"/>
    <property type="match status" value="1"/>
</dbReference>
<comment type="pathway">
    <text evidence="2">Amino-acid biosynthesis; L-lysine biosynthesis via DAP pathway; (S)-tetrahydrodipicolinate from L-aspartate: step 3/4.</text>
</comment>
<dbReference type="PROSITE" id="PS00666">
    <property type="entry name" value="DHDPS_2"/>
    <property type="match status" value="1"/>
</dbReference>
<gene>
    <name evidence="11" type="ORF">UFOPK2872_00264</name>
</gene>
<dbReference type="InterPro" id="IPR020624">
    <property type="entry name" value="Schiff_base-form_aldolases_CS"/>
</dbReference>
<keyword evidence="5" id="KW-0028">Amino-acid biosynthesis</keyword>
<dbReference type="PIRSF" id="PIRSF001365">
    <property type="entry name" value="DHDPS"/>
    <property type="match status" value="1"/>
</dbReference>
<dbReference type="HAMAP" id="MF_00418">
    <property type="entry name" value="DapA"/>
    <property type="match status" value="1"/>
</dbReference>
<dbReference type="PANTHER" id="PTHR12128">
    <property type="entry name" value="DIHYDRODIPICOLINATE SYNTHASE"/>
    <property type="match status" value="1"/>
</dbReference>
<protein>
    <recommendedName>
        <fullName evidence="3">4-hydroxy-tetrahydrodipicolinate synthase</fullName>
        <ecNumber evidence="3">4.3.3.7</ecNumber>
    </recommendedName>
</protein>
<dbReference type="PRINTS" id="PR00146">
    <property type="entry name" value="DHPICSNTHASE"/>
</dbReference>
<evidence type="ECO:0000256" key="7">
    <source>
        <dbReference type="ARBA" id="ARBA00023154"/>
    </source>
</evidence>
<accession>A0A6J6UAR4</accession>
<organism evidence="11">
    <name type="scientific">freshwater metagenome</name>
    <dbReference type="NCBI Taxonomy" id="449393"/>
    <lineage>
        <taxon>unclassified sequences</taxon>
        <taxon>metagenomes</taxon>
        <taxon>ecological metagenomes</taxon>
    </lineage>
</organism>
<dbReference type="InterPro" id="IPR005263">
    <property type="entry name" value="DapA"/>
</dbReference>
<dbReference type="AlphaFoldDB" id="A0A6J6UAR4"/>
<keyword evidence="9" id="KW-0704">Schiff base</keyword>
<dbReference type="InterPro" id="IPR002220">
    <property type="entry name" value="DapA-like"/>
</dbReference>
<evidence type="ECO:0000256" key="6">
    <source>
        <dbReference type="ARBA" id="ARBA00022915"/>
    </source>
</evidence>
<dbReference type="GO" id="GO:0008840">
    <property type="term" value="F:4-hydroxy-tetrahydrodipicolinate synthase activity"/>
    <property type="evidence" value="ECO:0007669"/>
    <property type="project" value="UniProtKB-EC"/>
</dbReference>
<dbReference type="EC" id="4.3.3.7" evidence="3"/>
<keyword evidence="4" id="KW-0963">Cytoplasm</keyword>
<keyword evidence="6" id="KW-0220">Diaminopimelate biosynthesis</keyword>
<evidence type="ECO:0000256" key="8">
    <source>
        <dbReference type="ARBA" id="ARBA00023239"/>
    </source>
</evidence>
<evidence type="ECO:0000256" key="3">
    <source>
        <dbReference type="ARBA" id="ARBA00012086"/>
    </source>
</evidence>
<dbReference type="UniPathway" id="UPA00034">
    <property type="reaction ID" value="UER00017"/>
</dbReference>
<comment type="function">
    <text evidence="1">Catalyzes the condensation of (S)-aspartate-beta-semialdehyde [(S)-ASA] and pyruvate to 4-hydroxy-tetrahydrodipicolinate (HTPA).</text>
</comment>
<dbReference type="GO" id="GO:0019877">
    <property type="term" value="P:diaminopimelate biosynthetic process"/>
    <property type="evidence" value="ECO:0007669"/>
    <property type="project" value="UniProtKB-KW"/>
</dbReference>
<dbReference type="Pfam" id="PF00701">
    <property type="entry name" value="DHDPS"/>
    <property type="match status" value="1"/>
</dbReference>
<evidence type="ECO:0000256" key="4">
    <source>
        <dbReference type="ARBA" id="ARBA00022490"/>
    </source>
</evidence>
<proteinExistence type="inferred from homology"/>
<dbReference type="GO" id="GO:0009089">
    <property type="term" value="P:lysine biosynthetic process via diaminopimelate"/>
    <property type="evidence" value="ECO:0007669"/>
    <property type="project" value="UniProtKB-UniPathway"/>
</dbReference>
<evidence type="ECO:0000256" key="5">
    <source>
        <dbReference type="ARBA" id="ARBA00022605"/>
    </source>
</evidence>
<keyword evidence="8" id="KW-0456">Lyase</keyword>
<dbReference type="SUPFAM" id="SSF51569">
    <property type="entry name" value="Aldolase"/>
    <property type="match status" value="1"/>
</dbReference>
<dbReference type="Gene3D" id="3.20.20.70">
    <property type="entry name" value="Aldolase class I"/>
    <property type="match status" value="1"/>
</dbReference>
<name>A0A6J6UAR4_9ZZZZ</name>
<dbReference type="SMART" id="SM01130">
    <property type="entry name" value="DHDPS"/>
    <property type="match status" value="1"/>
</dbReference>
<keyword evidence="7" id="KW-0457">Lysine biosynthesis</keyword>
<dbReference type="InterPro" id="IPR020625">
    <property type="entry name" value="Schiff_base-form_aldolases_AS"/>
</dbReference>
<comment type="catalytic activity">
    <reaction evidence="10">
        <text>L-aspartate 4-semialdehyde + pyruvate = (2S,4S)-4-hydroxy-2,3,4,5-tetrahydrodipicolinate + H2O + H(+)</text>
        <dbReference type="Rhea" id="RHEA:34171"/>
        <dbReference type="ChEBI" id="CHEBI:15361"/>
        <dbReference type="ChEBI" id="CHEBI:15377"/>
        <dbReference type="ChEBI" id="CHEBI:15378"/>
        <dbReference type="ChEBI" id="CHEBI:67139"/>
        <dbReference type="ChEBI" id="CHEBI:537519"/>
        <dbReference type="EC" id="4.3.3.7"/>
    </reaction>
</comment>
<evidence type="ECO:0000256" key="9">
    <source>
        <dbReference type="ARBA" id="ARBA00023270"/>
    </source>
</evidence>
<reference evidence="11" key="1">
    <citation type="submission" date="2020-05" db="EMBL/GenBank/DDBJ databases">
        <authorList>
            <person name="Chiriac C."/>
            <person name="Salcher M."/>
            <person name="Ghai R."/>
            <person name="Kavagutti S V."/>
        </authorList>
    </citation>
    <scope>NUCLEOTIDE SEQUENCE</scope>
</reference>
<dbReference type="EMBL" id="CAEZZM010000016">
    <property type="protein sequence ID" value="CAB4756872.1"/>
    <property type="molecule type" value="Genomic_DNA"/>
</dbReference>
<evidence type="ECO:0000256" key="2">
    <source>
        <dbReference type="ARBA" id="ARBA00005120"/>
    </source>
</evidence>
<dbReference type="PANTHER" id="PTHR12128:SF66">
    <property type="entry name" value="4-HYDROXY-2-OXOGLUTARATE ALDOLASE, MITOCHONDRIAL"/>
    <property type="match status" value="1"/>
</dbReference>
<evidence type="ECO:0000256" key="10">
    <source>
        <dbReference type="ARBA" id="ARBA00047836"/>
    </source>
</evidence>
<dbReference type="GO" id="GO:0005829">
    <property type="term" value="C:cytosol"/>
    <property type="evidence" value="ECO:0007669"/>
    <property type="project" value="TreeGrafter"/>
</dbReference>
<evidence type="ECO:0000256" key="1">
    <source>
        <dbReference type="ARBA" id="ARBA00003294"/>
    </source>
</evidence>
<dbReference type="CDD" id="cd00950">
    <property type="entry name" value="DHDPS"/>
    <property type="match status" value="1"/>
</dbReference>
<sequence>MARFGRVVTAMVTPFNNDGSLNLDGARRLAKWLQDNGNDGLVVAGTTGESPVLTDDERLSLFAAVTEAVTIPVIAGTGTNDTAHSVHMTKEATKLGVAGILAVTPYYNRPPQSGIEGHMRAMAASTNLPVVVYDIPARTGRKIATSLILKLANEVSNIVALKDAAGNPAESAVLMSQAPAGFELYSGDDGLTLPFMAIGGSGVIGVATHWTGQDHQEMFALWEKGDVDGARRVNARMLESFAFETGDDNPNPLPSKVMMNVLGLQVGEARLPMGPPPAGLEERAKKVLENLRAARAASN</sequence>